<organism evidence="1 2">
    <name type="scientific">Fistulifera solaris</name>
    <name type="common">Oleaginous diatom</name>
    <dbReference type="NCBI Taxonomy" id="1519565"/>
    <lineage>
        <taxon>Eukaryota</taxon>
        <taxon>Sar</taxon>
        <taxon>Stramenopiles</taxon>
        <taxon>Ochrophyta</taxon>
        <taxon>Bacillariophyta</taxon>
        <taxon>Bacillariophyceae</taxon>
        <taxon>Bacillariophycidae</taxon>
        <taxon>Naviculales</taxon>
        <taxon>Naviculaceae</taxon>
        <taxon>Fistulifera</taxon>
    </lineage>
</organism>
<dbReference type="EMBL" id="BDSP01000111">
    <property type="protein sequence ID" value="GAX16802.1"/>
    <property type="molecule type" value="Genomic_DNA"/>
</dbReference>
<dbReference type="InParanoid" id="A0A1Z5JSH3"/>
<sequence>MGGVRDDSLTIFIFLNSAHFVAKFMLVLERRAFLKTLASLKSALIILPSQASADTSQNRKPATGTVEALITILQLRRTTQQILDILEENPSSARIEILLKSIPSDEKSFKSLFDAYSDPLSYKQKFVDQNAFLVYYTKGFDGPGRPSIESDLPVKQTLQYGSRNDAWVAYNDFLAEYVYQQENPADSNVQELIRPLTEMGKALDQYLSQASSQQVASALDVIQSLSR</sequence>
<name>A0A1Z5JSH3_FISSO</name>
<keyword evidence="2" id="KW-1185">Reference proteome</keyword>
<accession>A0A1Z5JSH3</accession>
<proteinExistence type="predicted"/>
<dbReference type="AlphaFoldDB" id="A0A1Z5JSH3"/>
<comment type="caution">
    <text evidence="1">The sequence shown here is derived from an EMBL/GenBank/DDBJ whole genome shotgun (WGS) entry which is preliminary data.</text>
</comment>
<evidence type="ECO:0000313" key="2">
    <source>
        <dbReference type="Proteomes" id="UP000198406"/>
    </source>
</evidence>
<reference evidence="1 2" key="1">
    <citation type="journal article" date="2015" name="Plant Cell">
        <title>Oil accumulation by the oleaginous diatom Fistulifera solaris as revealed by the genome and transcriptome.</title>
        <authorList>
            <person name="Tanaka T."/>
            <person name="Maeda Y."/>
            <person name="Veluchamy A."/>
            <person name="Tanaka M."/>
            <person name="Abida H."/>
            <person name="Marechal E."/>
            <person name="Bowler C."/>
            <person name="Muto M."/>
            <person name="Sunaga Y."/>
            <person name="Tanaka M."/>
            <person name="Yoshino T."/>
            <person name="Taniguchi T."/>
            <person name="Fukuda Y."/>
            <person name="Nemoto M."/>
            <person name="Matsumoto M."/>
            <person name="Wong P.S."/>
            <person name="Aburatani S."/>
            <person name="Fujibuchi W."/>
        </authorList>
    </citation>
    <scope>NUCLEOTIDE SEQUENCE [LARGE SCALE GENOMIC DNA]</scope>
    <source>
        <strain evidence="1 2">JPCC DA0580</strain>
    </source>
</reference>
<dbReference type="Proteomes" id="UP000198406">
    <property type="component" value="Unassembled WGS sequence"/>
</dbReference>
<evidence type="ECO:0000313" key="1">
    <source>
        <dbReference type="EMBL" id="GAX16802.1"/>
    </source>
</evidence>
<dbReference type="OrthoDB" id="44869at2759"/>
<gene>
    <name evidence="1" type="ORF">FisN_5Hu174</name>
</gene>
<protein>
    <submittedName>
        <fullName evidence="1">Uncharacterized protein</fullName>
    </submittedName>
</protein>